<reference evidence="1 2" key="1">
    <citation type="submission" date="2017-05" db="EMBL/GenBank/DDBJ databases">
        <title>The complete genome sequence of Deinococcus ficus isolated from the rhizosphere of the Ficus religiosa L. in Taiwan.</title>
        <authorList>
            <person name="Wu K.-M."/>
            <person name="Liao T.-L."/>
            <person name="Liu Y.-M."/>
            <person name="Young C.-C."/>
            <person name="Tsai S.-F."/>
        </authorList>
    </citation>
    <scope>NUCLEOTIDE SEQUENCE [LARGE SCALE GENOMIC DNA]</scope>
    <source>
        <strain evidence="1 2">CC-FR2-10</strain>
        <plasmid evidence="2">pdfi1</plasmid>
    </source>
</reference>
<proteinExistence type="predicted"/>
<organism evidence="1 2">
    <name type="scientific">Deinococcus ficus</name>
    <dbReference type="NCBI Taxonomy" id="317577"/>
    <lineage>
        <taxon>Bacteria</taxon>
        <taxon>Thermotogati</taxon>
        <taxon>Deinococcota</taxon>
        <taxon>Deinococci</taxon>
        <taxon>Deinococcales</taxon>
        <taxon>Deinococcaceae</taxon>
        <taxon>Deinococcus</taxon>
    </lineage>
</organism>
<protein>
    <submittedName>
        <fullName evidence="1">Uncharacterized protein</fullName>
    </submittedName>
</protein>
<dbReference type="KEGG" id="dfc:DFI_14530"/>
<evidence type="ECO:0000313" key="1">
    <source>
        <dbReference type="EMBL" id="ASN82401.1"/>
    </source>
</evidence>
<gene>
    <name evidence="1" type="ORF">DFI_14530</name>
</gene>
<keyword evidence="1" id="KW-0614">Plasmid</keyword>
<evidence type="ECO:0000313" key="2">
    <source>
        <dbReference type="Proteomes" id="UP000259030"/>
    </source>
</evidence>
<geneLocation type="plasmid" evidence="2">
    <name>pdfi1</name>
</geneLocation>
<sequence length="84" mass="8876">MEFKGAIPASPVVLADNRGFAPGELLRLFVTRPGLRGGTDWFEVGTARVTGQGRSVLMSVDTVLPHGVSRLVILPKKKAPAHAG</sequence>
<dbReference type="AlphaFoldDB" id="A0A221T0K4"/>
<dbReference type="EMBL" id="CP021082">
    <property type="protein sequence ID" value="ASN82401.1"/>
    <property type="molecule type" value="Genomic_DNA"/>
</dbReference>
<accession>A0A221T0K4</accession>
<name>A0A221T0K4_9DEIO</name>
<dbReference type="Proteomes" id="UP000259030">
    <property type="component" value="Plasmid pDFI1"/>
</dbReference>
<keyword evidence="2" id="KW-1185">Reference proteome</keyword>